<protein>
    <submittedName>
        <fullName evidence="3">Diguanylate cyclase (GGDEF) domain-containing protein</fullName>
    </submittedName>
</protein>
<dbReference type="Pfam" id="PF00563">
    <property type="entry name" value="EAL"/>
    <property type="match status" value="1"/>
</dbReference>
<dbReference type="SMART" id="SM00052">
    <property type="entry name" value="EAL"/>
    <property type="match status" value="1"/>
</dbReference>
<reference evidence="3 4" key="1">
    <citation type="submission" date="2016-10" db="EMBL/GenBank/DDBJ databases">
        <authorList>
            <person name="de Groot N.N."/>
        </authorList>
    </citation>
    <scope>NUCLEOTIDE SEQUENCE [LARGE SCALE GENOMIC DNA]</scope>
    <source>
        <strain evidence="3 4">AR67</strain>
    </source>
</reference>
<proteinExistence type="predicted"/>
<dbReference type="PANTHER" id="PTHR33121">
    <property type="entry name" value="CYCLIC DI-GMP PHOSPHODIESTERASE PDEF"/>
    <property type="match status" value="1"/>
</dbReference>
<dbReference type="InterPro" id="IPR035965">
    <property type="entry name" value="PAS-like_dom_sf"/>
</dbReference>
<dbReference type="InterPro" id="IPR001633">
    <property type="entry name" value="EAL_dom"/>
</dbReference>
<dbReference type="Pfam" id="PF08447">
    <property type="entry name" value="PAS_3"/>
    <property type="match status" value="1"/>
</dbReference>
<dbReference type="Gene3D" id="3.30.450.20">
    <property type="entry name" value="PAS domain"/>
    <property type="match status" value="1"/>
</dbReference>
<dbReference type="SMART" id="SM00267">
    <property type="entry name" value="GGDEF"/>
    <property type="match status" value="1"/>
</dbReference>
<dbReference type="InterPro" id="IPR000160">
    <property type="entry name" value="GGDEF_dom"/>
</dbReference>
<organism evidence="3 4">
    <name type="scientific">Ruminococcus albus</name>
    <dbReference type="NCBI Taxonomy" id="1264"/>
    <lineage>
        <taxon>Bacteria</taxon>
        <taxon>Bacillati</taxon>
        <taxon>Bacillota</taxon>
        <taxon>Clostridia</taxon>
        <taxon>Eubacteriales</taxon>
        <taxon>Oscillospiraceae</taxon>
        <taxon>Ruminococcus</taxon>
    </lineage>
</organism>
<dbReference type="InterPro" id="IPR000014">
    <property type="entry name" value="PAS"/>
</dbReference>
<dbReference type="Gene3D" id="3.30.70.270">
    <property type="match status" value="1"/>
</dbReference>
<accession>A0A1I1KIA0</accession>
<dbReference type="EMBL" id="FOKQ01000016">
    <property type="protein sequence ID" value="SFC60509.1"/>
    <property type="molecule type" value="Genomic_DNA"/>
</dbReference>
<dbReference type="InterPro" id="IPR035919">
    <property type="entry name" value="EAL_sf"/>
</dbReference>
<dbReference type="PROSITE" id="PS50883">
    <property type="entry name" value="EAL"/>
    <property type="match status" value="1"/>
</dbReference>
<name>A0A1I1KIA0_RUMAL</name>
<dbReference type="InterPro" id="IPR029787">
    <property type="entry name" value="Nucleotide_cyclase"/>
</dbReference>
<dbReference type="Proteomes" id="UP000182192">
    <property type="component" value="Unassembled WGS sequence"/>
</dbReference>
<dbReference type="AlphaFoldDB" id="A0A1I1KIA0"/>
<dbReference type="NCBIfam" id="TIGR00254">
    <property type="entry name" value="GGDEF"/>
    <property type="match status" value="1"/>
</dbReference>
<feature type="domain" description="GGDEF" evidence="2">
    <location>
        <begin position="204"/>
        <end position="331"/>
    </location>
</feature>
<dbReference type="SUPFAM" id="SSF55785">
    <property type="entry name" value="PYP-like sensor domain (PAS domain)"/>
    <property type="match status" value="1"/>
</dbReference>
<dbReference type="CDD" id="cd01949">
    <property type="entry name" value="GGDEF"/>
    <property type="match status" value="1"/>
</dbReference>
<evidence type="ECO:0000313" key="3">
    <source>
        <dbReference type="EMBL" id="SFC60509.1"/>
    </source>
</evidence>
<dbReference type="PROSITE" id="PS50887">
    <property type="entry name" value="GGDEF"/>
    <property type="match status" value="1"/>
</dbReference>
<dbReference type="InterPro" id="IPR013655">
    <property type="entry name" value="PAS_fold_3"/>
</dbReference>
<dbReference type="InterPro" id="IPR043128">
    <property type="entry name" value="Rev_trsase/Diguanyl_cyclase"/>
</dbReference>
<evidence type="ECO:0000259" key="2">
    <source>
        <dbReference type="PROSITE" id="PS50887"/>
    </source>
</evidence>
<dbReference type="Pfam" id="PF00990">
    <property type="entry name" value="GGDEF"/>
    <property type="match status" value="1"/>
</dbReference>
<sequence length="601" mass="70242">MSFTIYQRFTDLVFFIKYGRKGKFVLEETFYQLEEGMIPTGLPGGFFIYEADCNERILFADKNIVHLYGCDDYEEFIDHVGGSFKGMVHPDDLQKIENQIKAQTVFVEKRHDYVRYRILTRDGEVRYIEDFGHILHWKNGRSFYYVFIVDVDKNEYFNRSRNSYAEAEILSADQETDPLTGLFNMSFFYQKIQNMLQFPYGRRQDLSFVQFDIPNFKLYNERHGFKLGDELLCDLARTISETFEGATVARFSDDHFFVCDTVERDEVIARVEEVYKRMLLTEDLNKKVRVKAGIYFLDDRYPEVGLACDHARLACNSVKSRHDVNYCIYDEMLRERLRRQQYVVDHIDEAVEKDYIKVFYQPVIRVKTGKICGYEALVRWKDPKVGLLSPGDFIETLEQFHLIHIVDRFVVKKVCMDYKALVEAGEPVVPVSLNISRLDFELCDIFGIIEKTRAEYDVPRDMLDIEITESALNDNVGYIKSECEKMRALGYRIWLDDFGSGYSSLNTIAEYDFDVLKLDLIFLRSFDRNPKTGTLMCYIMEGARGMGLQPLCEGVETTAHYEFLKKAGCELAQGFYFGKPMPMQETRALTCAKGLEWETEK</sequence>
<evidence type="ECO:0000259" key="1">
    <source>
        <dbReference type="PROSITE" id="PS50883"/>
    </source>
</evidence>
<dbReference type="SUPFAM" id="SSF55073">
    <property type="entry name" value="Nucleotide cyclase"/>
    <property type="match status" value="1"/>
</dbReference>
<dbReference type="Gene3D" id="3.20.20.450">
    <property type="entry name" value="EAL domain"/>
    <property type="match status" value="1"/>
</dbReference>
<gene>
    <name evidence="3" type="ORF">SAMN02910406_02025</name>
</gene>
<dbReference type="SUPFAM" id="SSF141868">
    <property type="entry name" value="EAL domain-like"/>
    <property type="match status" value="1"/>
</dbReference>
<dbReference type="GO" id="GO:0071111">
    <property type="term" value="F:cyclic-guanylate-specific phosphodiesterase activity"/>
    <property type="evidence" value="ECO:0007669"/>
    <property type="project" value="InterPro"/>
</dbReference>
<dbReference type="PANTHER" id="PTHR33121:SF70">
    <property type="entry name" value="SIGNALING PROTEIN YKOW"/>
    <property type="match status" value="1"/>
</dbReference>
<dbReference type="CDD" id="cd01948">
    <property type="entry name" value="EAL"/>
    <property type="match status" value="1"/>
</dbReference>
<dbReference type="InterPro" id="IPR050706">
    <property type="entry name" value="Cyclic-di-GMP_PDE-like"/>
</dbReference>
<dbReference type="CDD" id="cd00130">
    <property type="entry name" value="PAS"/>
    <property type="match status" value="1"/>
</dbReference>
<feature type="domain" description="EAL" evidence="1">
    <location>
        <begin position="340"/>
        <end position="594"/>
    </location>
</feature>
<evidence type="ECO:0000313" key="4">
    <source>
        <dbReference type="Proteomes" id="UP000182192"/>
    </source>
</evidence>